<evidence type="ECO:0000259" key="1">
    <source>
        <dbReference type="Pfam" id="PF17900"/>
    </source>
</evidence>
<proteinExistence type="predicted"/>
<dbReference type="InterPro" id="IPR034015">
    <property type="entry name" value="M1_LTA4H"/>
</dbReference>
<dbReference type="InterPro" id="IPR045357">
    <property type="entry name" value="Aminopeptidase_N-like_N"/>
</dbReference>
<dbReference type="Pfam" id="PF17900">
    <property type="entry name" value="Peptidase_M1_N"/>
    <property type="match status" value="1"/>
</dbReference>
<accession>A0A915LTC6</accession>
<reference evidence="3" key="1">
    <citation type="submission" date="2022-11" db="UniProtKB">
        <authorList>
            <consortium name="WormBaseParasite"/>
        </authorList>
    </citation>
    <scope>IDENTIFICATION</scope>
</reference>
<evidence type="ECO:0000313" key="2">
    <source>
        <dbReference type="Proteomes" id="UP000887561"/>
    </source>
</evidence>
<dbReference type="SUPFAM" id="SSF63737">
    <property type="entry name" value="Leukotriene A4 hydrolase N-terminal domain"/>
    <property type="match status" value="1"/>
</dbReference>
<dbReference type="Gene3D" id="3.30.2010.30">
    <property type="match status" value="1"/>
</dbReference>
<dbReference type="InterPro" id="IPR042097">
    <property type="entry name" value="Aminopeptidase_N-like_N_sf"/>
</dbReference>
<dbReference type="Proteomes" id="UP000887561">
    <property type="component" value="Unplaced"/>
</dbReference>
<dbReference type="GO" id="GO:0004301">
    <property type="term" value="F:epoxide hydrolase activity"/>
    <property type="evidence" value="ECO:0007669"/>
    <property type="project" value="TreeGrafter"/>
</dbReference>
<organism evidence="2 3">
    <name type="scientific">Meloidogyne javanica</name>
    <name type="common">Root-knot nematode worm</name>
    <dbReference type="NCBI Taxonomy" id="6303"/>
    <lineage>
        <taxon>Eukaryota</taxon>
        <taxon>Metazoa</taxon>
        <taxon>Ecdysozoa</taxon>
        <taxon>Nematoda</taxon>
        <taxon>Chromadorea</taxon>
        <taxon>Rhabditida</taxon>
        <taxon>Tylenchina</taxon>
        <taxon>Tylenchomorpha</taxon>
        <taxon>Tylenchoidea</taxon>
        <taxon>Meloidogynidae</taxon>
        <taxon>Meloidogyninae</taxon>
        <taxon>Meloidogyne</taxon>
        <taxon>Meloidogyne incognita group</taxon>
    </lineage>
</organism>
<protein>
    <submittedName>
        <fullName evidence="3">Aminopeptidase N-like N-terminal domain-containing protein</fullName>
    </submittedName>
</protein>
<dbReference type="GO" id="GO:0043171">
    <property type="term" value="P:peptide catabolic process"/>
    <property type="evidence" value="ECO:0007669"/>
    <property type="project" value="TreeGrafter"/>
</dbReference>
<dbReference type="WBParaSite" id="scaffold18908_cov152.g19067">
    <property type="protein sequence ID" value="scaffold18908_cov152.g19067"/>
    <property type="gene ID" value="scaffold18908_cov152.g19067"/>
</dbReference>
<evidence type="ECO:0000313" key="3">
    <source>
        <dbReference type="WBParaSite" id="scaffold18908_cov152.g19067"/>
    </source>
</evidence>
<dbReference type="GO" id="GO:0005829">
    <property type="term" value="C:cytosol"/>
    <property type="evidence" value="ECO:0007669"/>
    <property type="project" value="TreeGrafter"/>
</dbReference>
<dbReference type="Gene3D" id="2.60.40.1730">
    <property type="entry name" value="tricorn interacting facor f3 domain"/>
    <property type="match status" value="2"/>
</dbReference>
<name>A0A915LTC6_MELJA</name>
<keyword evidence="2" id="KW-1185">Reference proteome</keyword>
<dbReference type="AlphaFoldDB" id="A0A915LTC6"/>
<sequence length="207" mass="23346">MVQILDWFVDFEKTRIVGAAILNYRVLKDTDKIILDISDQTICSIKLNGKKCKARSGEIPLVGKYLLIDGQFSSGQKGQCQQIHAKSLVPCMDTPAVKQTYTANITVPKGMQCLMSAVLLEDEGRPINNREINGSEQFVQFNFLQKVPIPSYLFAIVVGALVKRDISKRCAVWAEPSMVDIAHKEFEETEKMLEIATELMGEYRWGR</sequence>
<dbReference type="GO" id="GO:0004177">
    <property type="term" value="F:aminopeptidase activity"/>
    <property type="evidence" value="ECO:0007669"/>
    <property type="project" value="TreeGrafter"/>
</dbReference>
<dbReference type="PANTHER" id="PTHR45726">
    <property type="entry name" value="LEUKOTRIENE A-4 HYDROLASE"/>
    <property type="match status" value="1"/>
</dbReference>
<dbReference type="PANTHER" id="PTHR45726:SF3">
    <property type="entry name" value="LEUKOTRIENE A-4 HYDROLASE"/>
    <property type="match status" value="1"/>
</dbReference>
<feature type="domain" description="Aminopeptidase N-like N-terminal" evidence="1">
    <location>
        <begin position="78"/>
        <end position="153"/>
    </location>
</feature>